<evidence type="ECO:0000256" key="5">
    <source>
        <dbReference type="ARBA" id="ARBA00022989"/>
    </source>
</evidence>
<dbReference type="InterPro" id="IPR036259">
    <property type="entry name" value="MFS_trans_sf"/>
</dbReference>
<evidence type="ECO:0000256" key="7">
    <source>
        <dbReference type="SAM" id="Phobius"/>
    </source>
</evidence>
<dbReference type="GO" id="GO:0022857">
    <property type="term" value="F:transmembrane transporter activity"/>
    <property type="evidence" value="ECO:0007669"/>
    <property type="project" value="InterPro"/>
</dbReference>
<feature type="transmembrane region" description="Helical" evidence="7">
    <location>
        <begin position="309"/>
        <end position="329"/>
    </location>
</feature>
<feature type="transmembrane region" description="Helical" evidence="7">
    <location>
        <begin position="379"/>
        <end position="402"/>
    </location>
</feature>
<comment type="subcellular location">
    <subcellularLocation>
        <location evidence="1">Cell membrane</location>
        <topology evidence="1">Multi-pass membrane protein</topology>
    </subcellularLocation>
</comment>
<keyword evidence="6 7" id="KW-0472">Membrane</keyword>
<evidence type="ECO:0000256" key="3">
    <source>
        <dbReference type="ARBA" id="ARBA00022475"/>
    </source>
</evidence>
<accession>A0A7W9Q9S1</accession>
<dbReference type="SUPFAM" id="SSF103473">
    <property type="entry name" value="MFS general substrate transporter"/>
    <property type="match status" value="1"/>
</dbReference>
<evidence type="ECO:0000259" key="8">
    <source>
        <dbReference type="PROSITE" id="PS50850"/>
    </source>
</evidence>
<feature type="transmembrane region" description="Helical" evidence="7">
    <location>
        <begin position="218"/>
        <end position="237"/>
    </location>
</feature>
<dbReference type="InterPro" id="IPR050171">
    <property type="entry name" value="MFS_Transporters"/>
</dbReference>
<dbReference type="Pfam" id="PF07690">
    <property type="entry name" value="MFS_1"/>
    <property type="match status" value="1"/>
</dbReference>
<comment type="caution">
    <text evidence="9">The sequence shown here is derived from an EMBL/GenBank/DDBJ whole genome shotgun (WGS) entry which is preliminary data.</text>
</comment>
<evidence type="ECO:0000313" key="10">
    <source>
        <dbReference type="Proteomes" id="UP000588098"/>
    </source>
</evidence>
<dbReference type="AlphaFoldDB" id="A0A7W9Q9S1"/>
<sequence length="410" mass="42224">MSATKAPLRKGLRAVLPHGRGVVTFGLSSLVSALGTGVFYPYTLLFFPALLGISLTQVGLILTSTALVALPGMFWVGRLIDRTGARSVLIAASLLRAAGFTGYVAIQHVAAFALFSVMIALCNRAEQAASPALAVALAPEGERNRWLALTRTVFNAGIGGGALLGSALIVGGETALMWLGLANAASFLLAGLMLWPLRASRVPPVDRAKASRGPWHDGPFLMVVAINSALWLVALAVETGMSAYLVGSLGAPAWLAGMLFAVNTGLLIVLQLPLTSALERRGNISVLLAGTLLVAIFLVAMALGTALSGTALVVLLVIGMVIYTLGELATTHARYALLTDLPPAAELGSFLAFNQIAAGIFGALVPFVVAALLDSAPAGLWWLMAALTAVTAAGVVAARPLLMARTGGKE</sequence>
<name>A0A7W9Q9S1_9ACTN</name>
<evidence type="ECO:0000256" key="6">
    <source>
        <dbReference type="ARBA" id="ARBA00023136"/>
    </source>
</evidence>
<dbReference type="InterPro" id="IPR020846">
    <property type="entry name" value="MFS_dom"/>
</dbReference>
<protein>
    <submittedName>
        <fullName evidence="9">MFS family permease</fullName>
    </submittedName>
</protein>
<keyword evidence="10" id="KW-1185">Reference proteome</keyword>
<evidence type="ECO:0000256" key="4">
    <source>
        <dbReference type="ARBA" id="ARBA00022692"/>
    </source>
</evidence>
<feature type="transmembrane region" description="Helical" evidence="7">
    <location>
        <begin position="46"/>
        <end position="76"/>
    </location>
</feature>
<keyword evidence="4 7" id="KW-0812">Transmembrane</keyword>
<feature type="transmembrane region" description="Helical" evidence="7">
    <location>
        <begin position="21"/>
        <end position="40"/>
    </location>
</feature>
<proteinExistence type="predicted"/>
<dbReference type="PANTHER" id="PTHR23517:SF2">
    <property type="entry name" value="MULTIDRUG RESISTANCE PROTEIN MDTH"/>
    <property type="match status" value="1"/>
</dbReference>
<dbReference type="EMBL" id="JACHJL010000007">
    <property type="protein sequence ID" value="MBB5936171.1"/>
    <property type="molecule type" value="Genomic_DNA"/>
</dbReference>
<evidence type="ECO:0000313" key="9">
    <source>
        <dbReference type="EMBL" id="MBB5936171.1"/>
    </source>
</evidence>
<feature type="domain" description="Major facilitator superfamily (MFS) profile" evidence="8">
    <location>
        <begin position="21"/>
        <end position="403"/>
    </location>
</feature>
<dbReference type="Gene3D" id="1.20.1250.20">
    <property type="entry name" value="MFS general substrate transporter like domains"/>
    <property type="match status" value="1"/>
</dbReference>
<dbReference type="RefSeq" id="WP_184572797.1">
    <property type="nucleotide sequence ID" value="NZ_JACHJL010000007.1"/>
</dbReference>
<dbReference type="Proteomes" id="UP000588098">
    <property type="component" value="Unassembled WGS sequence"/>
</dbReference>
<feature type="transmembrane region" description="Helical" evidence="7">
    <location>
        <begin position="249"/>
        <end position="272"/>
    </location>
</feature>
<reference evidence="9 10" key="1">
    <citation type="submission" date="2020-08" db="EMBL/GenBank/DDBJ databases">
        <title>Genomic Encyclopedia of Type Strains, Phase III (KMG-III): the genomes of soil and plant-associated and newly described type strains.</title>
        <authorList>
            <person name="Whitman W."/>
        </authorList>
    </citation>
    <scope>NUCLEOTIDE SEQUENCE [LARGE SCALE GENOMIC DNA]</scope>
    <source>
        <strain evidence="9 10">CECT 8305</strain>
    </source>
</reference>
<dbReference type="PANTHER" id="PTHR23517">
    <property type="entry name" value="RESISTANCE PROTEIN MDTM, PUTATIVE-RELATED-RELATED"/>
    <property type="match status" value="1"/>
</dbReference>
<dbReference type="InterPro" id="IPR011701">
    <property type="entry name" value="MFS"/>
</dbReference>
<feature type="transmembrane region" description="Helical" evidence="7">
    <location>
        <begin position="176"/>
        <end position="197"/>
    </location>
</feature>
<dbReference type="GO" id="GO:0005886">
    <property type="term" value="C:plasma membrane"/>
    <property type="evidence" value="ECO:0007669"/>
    <property type="project" value="UniProtKB-SubCell"/>
</dbReference>
<feature type="transmembrane region" description="Helical" evidence="7">
    <location>
        <begin position="350"/>
        <end position="373"/>
    </location>
</feature>
<feature type="transmembrane region" description="Helical" evidence="7">
    <location>
        <begin position="284"/>
        <end position="303"/>
    </location>
</feature>
<keyword evidence="2" id="KW-0813">Transport</keyword>
<organism evidence="9 10">
    <name type="scientific">Streptomyces zagrosensis</name>
    <dbReference type="NCBI Taxonomy" id="1042984"/>
    <lineage>
        <taxon>Bacteria</taxon>
        <taxon>Bacillati</taxon>
        <taxon>Actinomycetota</taxon>
        <taxon>Actinomycetes</taxon>
        <taxon>Kitasatosporales</taxon>
        <taxon>Streptomycetaceae</taxon>
        <taxon>Streptomyces</taxon>
    </lineage>
</organism>
<keyword evidence="5 7" id="KW-1133">Transmembrane helix</keyword>
<keyword evidence="3" id="KW-1003">Cell membrane</keyword>
<dbReference type="PROSITE" id="PS50850">
    <property type="entry name" value="MFS"/>
    <property type="match status" value="1"/>
</dbReference>
<feature type="transmembrane region" description="Helical" evidence="7">
    <location>
        <begin position="149"/>
        <end position="170"/>
    </location>
</feature>
<evidence type="ECO:0000256" key="1">
    <source>
        <dbReference type="ARBA" id="ARBA00004651"/>
    </source>
</evidence>
<gene>
    <name evidence="9" type="ORF">FHS42_003246</name>
</gene>
<evidence type="ECO:0000256" key="2">
    <source>
        <dbReference type="ARBA" id="ARBA00022448"/>
    </source>
</evidence>